<proteinExistence type="predicted"/>
<gene>
    <name evidence="2" type="ORF">Clacol_006282</name>
</gene>
<feature type="compositionally biased region" description="Polar residues" evidence="1">
    <location>
        <begin position="248"/>
        <end position="260"/>
    </location>
</feature>
<evidence type="ECO:0008006" key="4">
    <source>
        <dbReference type="Google" id="ProtNLM"/>
    </source>
</evidence>
<feature type="region of interest" description="Disordered" evidence="1">
    <location>
        <begin position="1"/>
        <end position="73"/>
    </location>
</feature>
<feature type="compositionally biased region" description="Polar residues" evidence="1">
    <location>
        <begin position="55"/>
        <end position="73"/>
    </location>
</feature>
<dbReference type="AlphaFoldDB" id="A0AAV5AGE8"/>
<keyword evidence="3" id="KW-1185">Reference proteome</keyword>
<feature type="region of interest" description="Disordered" evidence="1">
    <location>
        <begin position="286"/>
        <end position="332"/>
    </location>
</feature>
<feature type="compositionally biased region" description="Basic and acidic residues" evidence="1">
    <location>
        <begin position="303"/>
        <end position="316"/>
    </location>
</feature>
<name>A0AAV5AGE8_9AGAM</name>
<reference evidence="2" key="1">
    <citation type="submission" date="2021-10" db="EMBL/GenBank/DDBJ databases">
        <title>De novo Genome Assembly of Clathrus columnatus (Basidiomycota, Fungi) Using Illumina and Nanopore Sequence Data.</title>
        <authorList>
            <person name="Ogiso-Tanaka E."/>
            <person name="Itagaki H."/>
            <person name="Hosoya T."/>
            <person name="Hosaka K."/>
        </authorList>
    </citation>
    <scope>NUCLEOTIDE SEQUENCE</scope>
    <source>
        <strain evidence="2">MO-923</strain>
    </source>
</reference>
<feature type="region of interest" description="Disordered" evidence="1">
    <location>
        <begin position="248"/>
        <end position="271"/>
    </location>
</feature>
<feature type="compositionally biased region" description="Polar residues" evidence="1">
    <location>
        <begin position="1"/>
        <end position="19"/>
    </location>
</feature>
<comment type="caution">
    <text evidence="2">The sequence shown here is derived from an EMBL/GenBank/DDBJ whole genome shotgun (WGS) entry which is preliminary data.</text>
</comment>
<evidence type="ECO:0000256" key="1">
    <source>
        <dbReference type="SAM" id="MobiDB-lite"/>
    </source>
</evidence>
<dbReference type="EMBL" id="BPWL01000007">
    <property type="protein sequence ID" value="GJJ12041.1"/>
    <property type="molecule type" value="Genomic_DNA"/>
</dbReference>
<organism evidence="2 3">
    <name type="scientific">Clathrus columnatus</name>
    <dbReference type="NCBI Taxonomy" id="1419009"/>
    <lineage>
        <taxon>Eukaryota</taxon>
        <taxon>Fungi</taxon>
        <taxon>Dikarya</taxon>
        <taxon>Basidiomycota</taxon>
        <taxon>Agaricomycotina</taxon>
        <taxon>Agaricomycetes</taxon>
        <taxon>Phallomycetidae</taxon>
        <taxon>Phallales</taxon>
        <taxon>Clathraceae</taxon>
        <taxon>Clathrus</taxon>
    </lineage>
</organism>
<evidence type="ECO:0000313" key="3">
    <source>
        <dbReference type="Proteomes" id="UP001050691"/>
    </source>
</evidence>
<protein>
    <recommendedName>
        <fullName evidence="4">BZIP domain-containing protein</fullName>
    </recommendedName>
</protein>
<feature type="compositionally biased region" description="Low complexity" evidence="1">
    <location>
        <begin position="293"/>
        <end position="302"/>
    </location>
</feature>
<sequence>MSHPNSKGYNEVTPSPSTQGRRRLREDPDDAPYTPDKREQTRERQRKKREREKANSSGKSTYEGSMDGSQINPELTMVEESDVSAKRKGNNKKVDLATLPPDEAAKRERMRLAARERQRKHRAGVKARRLAELGVTIVNEGGGIEQTAIGYTVNENEIAGQYEAVLVNPNDPNLAALHPHPQVPVGLPTHGSPGQLFTSILLFSLSLTPQLKQNLLRYVHATNEEVAAFAPYMATAFDHWDHSRMTHYAQQNHQASTSQGAPPAPPYPIHPQFGLDRFPRPLVPVSFPAGSVQPPEQSPSPSEESHHDRIDSEVRIEPPVPPDPTRPPPSVMYNQVDVQRVEGLKKNNFLLKVMKYYCKEIESYCIL</sequence>
<feature type="compositionally biased region" description="Pro residues" evidence="1">
    <location>
        <begin position="318"/>
        <end position="330"/>
    </location>
</feature>
<dbReference type="Proteomes" id="UP001050691">
    <property type="component" value="Unassembled WGS sequence"/>
</dbReference>
<accession>A0AAV5AGE8</accession>
<evidence type="ECO:0000313" key="2">
    <source>
        <dbReference type="EMBL" id="GJJ12041.1"/>
    </source>
</evidence>